<comment type="subcellular location">
    <subcellularLocation>
        <location evidence="1">Membrane</location>
        <topology evidence="1">Multi-pass membrane protein</topology>
    </subcellularLocation>
</comment>
<dbReference type="PANTHER" id="PTHR12107">
    <property type="entry name" value="VOLTAGE-DEPENDENT CALCIUM CHANNEL GAMMA SUBUNIT"/>
    <property type="match status" value="1"/>
</dbReference>
<feature type="transmembrane region" description="Helical" evidence="6">
    <location>
        <begin position="7"/>
        <end position="29"/>
    </location>
</feature>
<keyword evidence="4 6" id="KW-0472">Membrane</keyword>
<proteinExistence type="predicted"/>
<gene>
    <name evidence="7" type="primary">RvY_06148</name>
    <name evidence="7" type="synonym">RvY_06148.1</name>
    <name evidence="7" type="ORF">RvY_06148-1</name>
</gene>
<dbReference type="GO" id="GO:0032281">
    <property type="term" value="C:AMPA glutamate receptor complex"/>
    <property type="evidence" value="ECO:0007669"/>
    <property type="project" value="TreeGrafter"/>
</dbReference>
<feature type="transmembrane region" description="Helical" evidence="6">
    <location>
        <begin position="193"/>
        <end position="221"/>
    </location>
</feature>
<dbReference type="PANTHER" id="PTHR12107:SF0">
    <property type="entry name" value="STARGAZIN (MAMMALIAN CALCIUM CHANNEL) HOMOLOG"/>
    <property type="match status" value="1"/>
</dbReference>
<dbReference type="InterPro" id="IPR051072">
    <property type="entry name" value="CACNG_subunit"/>
</dbReference>
<dbReference type="OrthoDB" id="9990458at2759"/>
<dbReference type="GO" id="GO:0098943">
    <property type="term" value="P:neurotransmitter receptor transport, postsynaptic endosome to lysosome"/>
    <property type="evidence" value="ECO:0007669"/>
    <property type="project" value="TreeGrafter"/>
</dbReference>
<protein>
    <recommendedName>
        <fullName evidence="9">Voltage-dependent calcium channel gamma-5 subunit</fullName>
    </recommendedName>
</protein>
<dbReference type="GO" id="GO:0099590">
    <property type="term" value="P:neurotransmitter receptor internalization"/>
    <property type="evidence" value="ECO:0007669"/>
    <property type="project" value="TreeGrafter"/>
</dbReference>
<dbReference type="AlphaFoldDB" id="A0A1D1UXK0"/>
<dbReference type="STRING" id="947166.A0A1D1UXK0"/>
<evidence type="ECO:0000256" key="2">
    <source>
        <dbReference type="ARBA" id="ARBA00022692"/>
    </source>
</evidence>
<feature type="region of interest" description="Disordered" evidence="5">
    <location>
        <begin position="399"/>
        <end position="441"/>
    </location>
</feature>
<dbReference type="GO" id="GO:0019226">
    <property type="term" value="P:transmission of nerve impulse"/>
    <property type="evidence" value="ECO:0007669"/>
    <property type="project" value="TreeGrafter"/>
</dbReference>
<feature type="compositionally biased region" description="Basic and acidic residues" evidence="5">
    <location>
        <begin position="431"/>
        <end position="441"/>
    </location>
</feature>
<evidence type="ECO:0000256" key="5">
    <source>
        <dbReference type="SAM" id="MobiDB-lite"/>
    </source>
</evidence>
<feature type="compositionally biased region" description="Polar residues" evidence="5">
    <location>
        <begin position="323"/>
        <end position="334"/>
    </location>
</feature>
<sequence length="441" mass="50073">MFGEHGQVIAVVSYVLNAVSIVCLLVSLLTNTWLTTQERIPELQSDVVSPVLTTGGIKMRLNITYTLRYTQSGMWSFCQRNPHQAEVDCYWIEHQIPDHNNMVDPRNATTCILYATMVSLPSIISATSITLMGLLTNFLMRFRKLYIFISGIIYILAGICTFTCLVIFITYVIQELEHKSQEKGEDGDPIFTYRYGYSLLFAMISFCCQELGGIALIYLSIARFTSHWTEKDRRLALQHCQLQPSSWCSSAQFTSFQPLQSPNDRCIHSSDVRRYHSTSELDPQAFPCQNNTYPPTQSHFTYNNQRLPSWYPPLAQHPLKTAAHSSRSAENSPQARHRHPCSNHTNNHCNDVRSSMANHMNHVRPDDDRYRAAVPLPHAASKQLAFFYTTAHRVNSLQGANPLTSKSASSNRSAKDNHPPGGNAVFRLSQQRHENWKMTPV</sequence>
<feature type="transmembrane region" description="Helical" evidence="6">
    <location>
        <begin position="112"/>
        <end position="135"/>
    </location>
</feature>
<evidence type="ECO:0000256" key="1">
    <source>
        <dbReference type="ARBA" id="ARBA00004141"/>
    </source>
</evidence>
<dbReference type="EMBL" id="BDGG01000002">
    <property type="protein sequence ID" value="GAU94359.1"/>
    <property type="molecule type" value="Genomic_DNA"/>
</dbReference>
<feature type="region of interest" description="Disordered" evidence="5">
    <location>
        <begin position="319"/>
        <end position="347"/>
    </location>
</feature>
<evidence type="ECO:0000256" key="4">
    <source>
        <dbReference type="ARBA" id="ARBA00023136"/>
    </source>
</evidence>
<accession>A0A1D1UXK0</accession>
<reference evidence="7 8" key="1">
    <citation type="journal article" date="2016" name="Nat. Commun.">
        <title>Extremotolerant tardigrade genome and improved radiotolerance of human cultured cells by tardigrade-unique protein.</title>
        <authorList>
            <person name="Hashimoto T."/>
            <person name="Horikawa D.D."/>
            <person name="Saito Y."/>
            <person name="Kuwahara H."/>
            <person name="Kozuka-Hata H."/>
            <person name="Shin-I T."/>
            <person name="Minakuchi Y."/>
            <person name="Ohishi K."/>
            <person name="Motoyama A."/>
            <person name="Aizu T."/>
            <person name="Enomoto A."/>
            <person name="Kondo K."/>
            <person name="Tanaka S."/>
            <person name="Hara Y."/>
            <person name="Koshikawa S."/>
            <person name="Sagara H."/>
            <person name="Miura T."/>
            <person name="Yokobori S."/>
            <person name="Miyagawa K."/>
            <person name="Suzuki Y."/>
            <person name="Kubo T."/>
            <person name="Oyama M."/>
            <person name="Kohara Y."/>
            <person name="Fujiyama A."/>
            <person name="Arakawa K."/>
            <person name="Katayama T."/>
            <person name="Toyoda A."/>
            <person name="Kunieda T."/>
        </authorList>
    </citation>
    <scope>NUCLEOTIDE SEQUENCE [LARGE SCALE GENOMIC DNA]</scope>
    <source>
        <strain evidence="7 8">YOKOZUNA-1</strain>
    </source>
</reference>
<keyword evidence="3 6" id="KW-1133">Transmembrane helix</keyword>
<comment type="caution">
    <text evidence="7">The sequence shown here is derived from an EMBL/GenBank/DDBJ whole genome shotgun (WGS) entry which is preliminary data.</text>
</comment>
<evidence type="ECO:0000313" key="8">
    <source>
        <dbReference type="Proteomes" id="UP000186922"/>
    </source>
</evidence>
<dbReference type="Gene3D" id="1.20.140.150">
    <property type="match status" value="1"/>
</dbReference>
<evidence type="ECO:0000256" key="3">
    <source>
        <dbReference type="ARBA" id="ARBA00022989"/>
    </source>
</evidence>
<evidence type="ECO:0000256" key="6">
    <source>
        <dbReference type="SAM" id="Phobius"/>
    </source>
</evidence>
<dbReference type="GO" id="GO:0098970">
    <property type="term" value="P:postsynaptic neurotransmitter receptor diffusion trapping"/>
    <property type="evidence" value="ECO:0007669"/>
    <property type="project" value="TreeGrafter"/>
</dbReference>
<keyword evidence="2 6" id="KW-0812">Transmembrane</keyword>
<dbReference type="GO" id="GO:0098839">
    <property type="term" value="C:postsynaptic density membrane"/>
    <property type="evidence" value="ECO:0007669"/>
    <property type="project" value="TreeGrafter"/>
</dbReference>
<feature type="transmembrane region" description="Helical" evidence="6">
    <location>
        <begin position="147"/>
        <end position="173"/>
    </location>
</feature>
<dbReference type="GO" id="GO:0016247">
    <property type="term" value="F:channel regulator activity"/>
    <property type="evidence" value="ECO:0007669"/>
    <property type="project" value="TreeGrafter"/>
</dbReference>
<dbReference type="GO" id="GO:0051968">
    <property type="term" value="P:positive regulation of synaptic transmission, glutamatergic"/>
    <property type="evidence" value="ECO:0007669"/>
    <property type="project" value="TreeGrafter"/>
</dbReference>
<feature type="compositionally biased region" description="Polar residues" evidence="5">
    <location>
        <begin position="399"/>
        <end position="412"/>
    </location>
</feature>
<dbReference type="Pfam" id="PF13903">
    <property type="entry name" value="Claudin_2"/>
    <property type="match status" value="1"/>
</dbReference>
<dbReference type="Proteomes" id="UP000186922">
    <property type="component" value="Unassembled WGS sequence"/>
</dbReference>
<keyword evidence="8" id="KW-1185">Reference proteome</keyword>
<dbReference type="InterPro" id="IPR004031">
    <property type="entry name" value="PMP22/EMP/MP20/Claudin"/>
</dbReference>
<organism evidence="7 8">
    <name type="scientific">Ramazzottius varieornatus</name>
    <name type="common">Water bear</name>
    <name type="synonym">Tardigrade</name>
    <dbReference type="NCBI Taxonomy" id="947166"/>
    <lineage>
        <taxon>Eukaryota</taxon>
        <taxon>Metazoa</taxon>
        <taxon>Ecdysozoa</taxon>
        <taxon>Tardigrada</taxon>
        <taxon>Eutardigrada</taxon>
        <taxon>Parachela</taxon>
        <taxon>Hypsibioidea</taxon>
        <taxon>Ramazzottiidae</taxon>
        <taxon>Ramazzottius</taxon>
    </lineage>
</organism>
<evidence type="ECO:0000313" key="7">
    <source>
        <dbReference type="EMBL" id="GAU94359.1"/>
    </source>
</evidence>
<dbReference type="GO" id="GO:0005245">
    <property type="term" value="F:voltage-gated calcium channel activity"/>
    <property type="evidence" value="ECO:0007669"/>
    <property type="project" value="TreeGrafter"/>
</dbReference>
<name>A0A1D1UXK0_RAMVA</name>
<evidence type="ECO:0008006" key="9">
    <source>
        <dbReference type="Google" id="ProtNLM"/>
    </source>
</evidence>